<evidence type="ECO:0000313" key="5">
    <source>
        <dbReference type="EMBL" id="KRK01686.1"/>
    </source>
</evidence>
<dbReference type="AlphaFoldDB" id="A0A0R1DX26"/>
<protein>
    <recommendedName>
        <fullName evidence="4">Peptidase S1 domain-containing protein</fullName>
    </recommendedName>
</protein>
<feature type="signal peptide" evidence="3">
    <location>
        <begin position="1"/>
        <end position="31"/>
    </location>
</feature>
<reference evidence="5 6" key="1">
    <citation type="journal article" date="2007" name="Nature">
        <title>Evolution of genes and genomes on the Drosophila phylogeny.</title>
        <authorList>
            <consortium name="Drosophila 12 Genomes Consortium"/>
            <person name="Clark A.G."/>
            <person name="Eisen M.B."/>
            <person name="Smith D.R."/>
            <person name="Bergman C.M."/>
            <person name="Oliver B."/>
            <person name="Markow T.A."/>
            <person name="Kaufman T.C."/>
            <person name="Kellis M."/>
            <person name="Gelbart W."/>
            <person name="Iyer V.N."/>
            <person name="Pollard D.A."/>
            <person name="Sackton T.B."/>
            <person name="Larracuente A.M."/>
            <person name="Singh N.D."/>
            <person name="Abad J.P."/>
            <person name="Abt D.N."/>
            <person name="Adryan B."/>
            <person name="Aguade M."/>
            <person name="Akashi H."/>
            <person name="Anderson W.W."/>
            <person name="Aquadro C.F."/>
            <person name="Ardell D.H."/>
            <person name="Arguello R."/>
            <person name="Artieri C.G."/>
            <person name="Barbash D.A."/>
            <person name="Barker D."/>
            <person name="Barsanti P."/>
            <person name="Batterham P."/>
            <person name="Batzoglou S."/>
            <person name="Begun D."/>
            <person name="Bhutkar A."/>
            <person name="Blanco E."/>
            <person name="Bosak S.A."/>
            <person name="Bradley R.K."/>
            <person name="Brand A.D."/>
            <person name="Brent M.R."/>
            <person name="Brooks A.N."/>
            <person name="Brown R.H."/>
            <person name="Butlin R.K."/>
            <person name="Caggese C."/>
            <person name="Calvi B.R."/>
            <person name="Bernardo de Carvalho A."/>
            <person name="Caspi A."/>
            <person name="Castrezana S."/>
            <person name="Celniker S.E."/>
            <person name="Chang J.L."/>
            <person name="Chapple C."/>
            <person name="Chatterji S."/>
            <person name="Chinwalla A."/>
            <person name="Civetta A."/>
            <person name="Clifton S.W."/>
            <person name="Comeron J.M."/>
            <person name="Costello J.C."/>
            <person name="Coyne J.A."/>
            <person name="Daub J."/>
            <person name="David R.G."/>
            <person name="Delcher A.L."/>
            <person name="Delehaunty K."/>
            <person name="Do C.B."/>
            <person name="Ebling H."/>
            <person name="Edwards K."/>
            <person name="Eickbush T."/>
            <person name="Evans J.D."/>
            <person name="Filipski A."/>
            <person name="Findeiss S."/>
            <person name="Freyhult E."/>
            <person name="Fulton L."/>
            <person name="Fulton R."/>
            <person name="Garcia A.C."/>
            <person name="Gardiner A."/>
            <person name="Garfield D.A."/>
            <person name="Garvin B.E."/>
            <person name="Gibson G."/>
            <person name="Gilbert D."/>
            <person name="Gnerre S."/>
            <person name="Godfrey J."/>
            <person name="Good R."/>
            <person name="Gotea V."/>
            <person name="Gravely B."/>
            <person name="Greenberg A.J."/>
            <person name="Griffiths-Jones S."/>
            <person name="Gross S."/>
            <person name="Guigo R."/>
            <person name="Gustafson E.A."/>
            <person name="Haerty W."/>
            <person name="Hahn M.W."/>
            <person name="Halligan D.L."/>
            <person name="Halpern A.L."/>
            <person name="Halter G.M."/>
            <person name="Han M.V."/>
            <person name="Heger A."/>
            <person name="Hillier L."/>
            <person name="Hinrichs A.S."/>
            <person name="Holmes I."/>
            <person name="Hoskins R.A."/>
            <person name="Hubisz M.J."/>
            <person name="Hultmark D."/>
            <person name="Huntley M.A."/>
            <person name="Jaffe D.B."/>
            <person name="Jagadeeshan S."/>
            <person name="Jeck W.R."/>
            <person name="Johnson J."/>
            <person name="Jones C.D."/>
            <person name="Jordan W.C."/>
            <person name="Karpen G.H."/>
            <person name="Kataoka E."/>
            <person name="Keightley P.D."/>
            <person name="Kheradpour P."/>
            <person name="Kirkness E.F."/>
            <person name="Koerich L.B."/>
            <person name="Kristiansen K."/>
            <person name="Kudrna D."/>
            <person name="Kulathinal R.J."/>
            <person name="Kumar S."/>
            <person name="Kwok R."/>
            <person name="Lander E."/>
            <person name="Langley C.H."/>
            <person name="Lapoint R."/>
            <person name="Lazzaro B.P."/>
            <person name="Lee S.J."/>
            <person name="Levesque L."/>
            <person name="Li R."/>
            <person name="Lin C.F."/>
            <person name="Lin M.F."/>
            <person name="Lindblad-Toh K."/>
            <person name="Llopart A."/>
            <person name="Long M."/>
            <person name="Low L."/>
            <person name="Lozovsky E."/>
            <person name="Lu J."/>
            <person name="Luo M."/>
            <person name="Machado C.A."/>
            <person name="Makalowski W."/>
            <person name="Marzo M."/>
            <person name="Matsuda M."/>
            <person name="Matzkin L."/>
            <person name="McAllister B."/>
            <person name="McBride C.S."/>
            <person name="McKernan B."/>
            <person name="McKernan K."/>
            <person name="Mendez-Lago M."/>
            <person name="Minx P."/>
            <person name="Mollenhauer M.U."/>
            <person name="Montooth K."/>
            <person name="Mount S.M."/>
            <person name="Mu X."/>
            <person name="Myers E."/>
            <person name="Negre B."/>
            <person name="Newfeld S."/>
            <person name="Nielsen R."/>
            <person name="Noor M.A."/>
            <person name="O'Grady P."/>
            <person name="Pachter L."/>
            <person name="Papaceit M."/>
            <person name="Parisi M.J."/>
            <person name="Parisi M."/>
            <person name="Parts L."/>
            <person name="Pedersen J.S."/>
            <person name="Pesole G."/>
            <person name="Phillippy A.M."/>
            <person name="Ponting C.P."/>
            <person name="Pop M."/>
            <person name="Porcelli D."/>
            <person name="Powell J.R."/>
            <person name="Prohaska S."/>
            <person name="Pruitt K."/>
            <person name="Puig M."/>
            <person name="Quesneville H."/>
            <person name="Ram K.R."/>
            <person name="Rand D."/>
            <person name="Rasmussen M.D."/>
            <person name="Reed L.K."/>
            <person name="Reenan R."/>
            <person name="Reily A."/>
            <person name="Remington K.A."/>
            <person name="Rieger T.T."/>
            <person name="Ritchie M.G."/>
            <person name="Robin C."/>
            <person name="Rogers Y.H."/>
            <person name="Rohde C."/>
            <person name="Rozas J."/>
            <person name="Rubenfield M.J."/>
            <person name="Ruiz A."/>
            <person name="Russo S."/>
            <person name="Salzberg S.L."/>
            <person name="Sanchez-Gracia A."/>
            <person name="Saranga D.J."/>
            <person name="Sato H."/>
            <person name="Schaeffer S.W."/>
            <person name="Schatz M.C."/>
            <person name="Schlenke T."/>
            <person name="Schwartz R."/>
            <person name="Segarra C."/>
            <person name="Singh R.S."/>
            <person name="Sirot L."/>
            <person name="Sirota M."/>
            <person name="Sisneros N.B."/>
            <person name="Smith C.D."/>
            <person name="Smith T.F."/>
            <person name="Spieth J."/>
            <person name="Stage D.E."/>
            <person name="Stark A."/>
            <person name="Stephan W."/>
            <person name="Strausberg R.L."/>
            <person name="Strempel S."/>
            <person name="Sturgill D."/>
            <person name="Sutton G."/>
            <person name="Sutton G.G."/>
            <person name="Tao W."/>
            <person name="Teichmann S."/>
            <person name="Tobari Y.N."/>
            <person name="Tomimura Y."/>
            <person name="Tsolas J.M."/>
            <person name="Valente V.L."/>
            <person name="Venter E."/>
            <person name="Venter J.C."/>
            <person name="Vicario S."/>
            <person name="Vieira F.G."/>
            <person name="Vilella A.J."/>
            <person name="Villasante A."/>
            <person name="Walenz B."/>
            <person name="Wang J."/>
            <person name="Wasserman M."/>
            <person name="Watts T."/>
            <person name="Wilson D."/>
            <person name="Wilson R.K."/>
            <person name="Wing R.A."/>
            <person name="Wolfner M.F."/>
            <person name="Wong A."/>
            <person name="Wong G.K."/>
            <person name="Wu C.I."/>
            <person name="Wu G."/>
            <person name="Yamamoto D."/>
            <person name="Yang H.P."/>
            <person name="Yang S.P."/>
            <person name="Yorke J.A."/>
            <person name="Yoshida K."/>
            <person name="Zdobnov E."/>
            <person name="Zhang P."/>
            <person name="Zhang Y."/>
            <person name="Zimin A.V."/>
            <person name="Baldwin J."/>
            <person name="Abdouelleil A."/>
            <person name="Abdulkadir J."/>
            <person name="Abebe A."/>
            <person name="Abera B."/>
            <person name="Abreu J."/>
            <person name="Acer S.C."/>
            <person name="Aftuck L."/>
            <person name="Alexander A."/>
            <person name="An P."/>
            <person name="Anderson E."/>
            <person name="Anderson S."/>
            <person name="Arachi H."/>
            <person name="Azer M."/>
            <person name="Bachantsang P."/>
            <person name="Barry A."/>
            <person name="Bayul T."/>
            <person name="Berlin A."/>
            <person name="Bessette D."/>
            <person name="Bloom T."/>
            <person name="Blye J."/>
            <person name="Boguslavskiy L."/>
            <person name="Bonnet C."/>
            <person name="Boukhgalter B."/>
            <person name="Bourzgui I."/>
            <person name="Brown A."/>
            <person name="Cahill P."/>
            <person name="Channer S."/>
            <person name="Cheshatsang Y."/>
            <person name="Chuda L."/>
            <person name="Citroen M."/>
            <person name="Collymore A."/>
            <person name="Cooke P."/>
            <person name="Costello M."/>
            <person name="D'Aco K."/>
            <person name="Daza R."/>
            <person name="De Haan G."/>
            <person name="DeGray S."/>
            <person name="DeMaso C."/>
            <person name="Dhargay N."/>
            <person name="Dooley K."/>
            <person name="Dooley E."/>
            <person name="Doricent M."/>
            <person name="Dorje P."/>
            <person name="Dorjee K."/>
            <person name="Dupes A."/>
            <person name="Elong R."/>
            <person name="Falk J."/>
            <person name="Farina A."/>
            <person name="Faro S."/>
            <person name="Ferguson D."/>
            <person name="Fisher S."/>
            <person name="Foley C.D."/>
            <person name="Franke A."/>
            <person name="Friedrich D."/>
            <person name="Gadbois L."/>
            <person name="Gearin G."/>
            <person name="Gearin C.R."/>
            <person name="Giannoukos G."/>
            <person name="Goode T."/>
            <person name="Graham J."/>
            <person name="Grandbois E."/>
            <person name="Grewal S."/>
            <person name="Gyaltsen K."/>
            <person name="Hafez N."/>
            <person name="Hagos B."/>
            <person name="Hall J."/>
            <person name="Henson C."/>
            <person name="Hollinger A."/>
            <person name="Honan T."/>
            <person name="Huard M.D."/>
            <person name="Hughes L."/>
            <person name="Hurhula B."/>
            <person name="Husby M.E."/>
            <person name="Kamat A."/>
            <person name="Kanga B."/>
            <person name="Kashin S."/>
            <person name="Khazanovich D."/>
            <person name="Kisner P."/>
            <person name="Lance K."/>
            <person name="Lara M."/>
            <person name="Lee W."/>
            <person name="Lennon N."/>
            <person name="Letendre F."/>
            <person name="LeVine R."/>
            <person name="Lipovsky A."/>
            <person name="Liu X."/>
            <person name="Liu J."/>
            <person name="Liu S."/>
            <person name="Lokyitsang T."/>
            <person name="Lokyitsang Y."/>
            <person name="Lubonja R."/>
            <person name="Lui A."/>
            <person name="MacDonald P."/>
            <person name="Magnisalis V."/>
            <person name="Maru K."/>
            <person name="Matthews C."/>
            <person name="McCusker W."/>
            <person name="McDonough S."/>
            <person name="Mehta T."/>
            <person name="Meldrim J."/>
            <person name="Meneus L."/>
            <person name="Mihai O."/>
            <person name="Mihalev A."/>
            <person name="Mihova T."/>
            <person name="Mittelman R."/>
            <person name="Mlenga V."/>
            <person name="Montmayeur A."/>
            <person name="Mulrain L."/>
            <person name="Navidi A."/>
            <person name="Naylor J."/>
            <person name="Negash T."/>
            <person name="Nguyen T."/>
            <person name="Nguyen N."/>
            <person name="Nicol R."/>
            <person name="Norbu C."/>
            <person name="Norbu N."/>
            <person name="Novod N."/>
            <person name="O'Neill B."/>
            <person name="Osman S."/>
            <person name="Markiewicz E."/>
            <person name="Oyono O.L."/>
            <person name="Patti C."/>
            <person name="Phunkhang P."/>
            <person name="Pierre F."/>
            <person name="Priest M."/>
            <person name="Raghuraman S."/>
            <person name="Rege F."/>
            <person name="Reyes R."/>
            <person name="Rise C."/>
            <person name="Rogov P."/>
            <person name="Ross K."/>
            <person name="Ryan E."/>
            <person name="Settipalli S."/>
            <person name="Shea T."/>
            <person name="Sherpa N."/>
            <person name="Shi L."/>
            <person name="Shih D."/>
            <person name="Sparrow T."/>
            <person name="Spaulding J."/>
            <person name="Stalker J."/>
            <person name="Stange-Thomann N."/>
            <person name="Stavropoulos S."/>
            <person name="Stone C."/>
            <person name="Strader C."/>
            <person name="Tesfaye S."/>
            <person name="Thomson T."/>
            <person name="Thoulutsang Y."/>
            <person name="Thoulutsang D."/>
            <person name="Topham K."/>
            <person name="Topping I."/>
            <person name="Tsamla T."/>
            <person name="Vassiliev H."/>
            <person name="Vo A."/>
            <person name="Wangchuk T."/>
            <person name="Wangdi T."/>
            <person name="Weiand M."/>
            <person name="Wilkinson J."/>
            <person name="Wilson A."/>
            <person name="Yadav S."/>
            <person name="Young G."/>
            <person name="Yu Q."/>
            <person name="Zembek L."/>
            <person name="Zhong D."/>
            <person name="Zimmer A."/>
            <person name="Zwirko Z."/>
            <person name="Jaffe D.B."/>
            <person name="Alvarez P."/>
            <person name="Brockman W."/>
            <person name="Butler J."/>
            <person name="Chin C."/>
            <person name="Gnerre S."/>
            <person name="Grabherr M."/>
            <person name="Kleber M."/>
            <person name="Mauceli E."/>
            <person name="MacCallum I."/>
        </authorList>
    </citation>
    <scope>NUCLEOTIDE SEQUENCE [LARGE SCALE GENOMIC DNA]</scope>
    <source>
        <strain evidence="6">Tai18E2 / Tucson 14021-0261.01</strain>
    </source>
</reference>
<dbReference type="SUPFAM" id="SSF50494">
    <property type="entry name" value="Trypsin-like serine proteases"/>
    <property type="match status" value="1"/>
</dbReference>
<evidence type="ECO:0000256" key="3">
    <source>
        <dbReference type="SAM" id="SignalP"/>
    </source>
</evidence>
<dbReference type="PRINTS" id="PR00722">
    <property type="entry name" value="CHYMOTRYPSIN"/>
</dbReference>
<dbReference type="InterPro" id="IPR051487">
    <property type="entry name" value="Ser/Thr_Proteases_Immune/Dev"/>
</dbReference>
<sequence>MFHSFRATRRMQSSLAWIPLFTLLLGHQVSSQFLDESCGKFQEQSRAGLQAAAWMTAVSNASDFLCGGTLIHKRFVLTAAQCIEHQENLFVELGAYNIPDTDSQDSRIPIIKAVMHRLFSNLLIQNDIGLLKLQFSVVFSADIHPICIILDE</sequence>
<evidence type="ECO:0000256" key="2">
    <source>
        <dbReference type="ARBA" id="ARBA00024195"/>
    </source>
</evidence>
<dbReference type="Proteomes" id="UP000002282">
    <property type="component" value="Chromosome 3L"/>
</dbReference>
<dbReference type="InterPro" id="IPR043504">
    <property type="entry name" value="Peptidase_S1_PA_chymotrypsin"/>
</dbReference>
<dbReference type="GO" id="GO:0006508">
    <property type="term" value="P:proteolysis"/>
    <property type="evidence" value="ECO:0007669"/>
    <property type="project" value="InterPro"/>
</dbReference>
<dbReference type="FunFam" id="2.40.10.10:FF:000068">
    <property type="entry name" value="transmembrane protease serine 2"/>
    <property type="match status" value="1"/>
</dbReference>
<dbReference type="Gene3D" id="2.40.10.10">
    <property type="entry name" value="Trypsin-like serine proteases"/>
    <property type="match status" value="1"/>
</dbReference>
<organism evidence="5 6">
    <name type="scientific">Drosophila yakuba</name>
    <name type="common">Fruit fly</name>
    <dbReference type="NCBI Taxonomy" id="7245"/>
    <lineage>
        <taxon>Eukaryota</taxon>
        <taxon>Metazoa</taxon>
        <taxon>Ecdysozoa</taxon>
        <taxon>Arthropoda</taxon>
        <taxon>Hexapoda</taxon>
        <taxon>Insecta</taxon>
        <taxon>Pterygota</taxon>
        <taxon>Neoptera</taxon>
        <taxon>Endopterygota</taxon>
        <taxon>Diptera</taxon>
        <taxon>Brachycera</taxon>
        <taxon>Muscomorpha</taxon>
        <taxon>Ephydroidea</taxon>
        <taxon>Drosophilidae</taxon>
        <taxon>Drosophila</taxon>
        <taxon>Sophophora</taxon>
    </lineage>
</organism>
<reference evidence="5 6" key="2">
    <citation type="journal article" date="2007" name="PLoS Biol.">
        <title>Principles of genome evolution in the Drosophila melanogaster species group.</title>
        <authorList>
            <person name="Ranz J.M."/>
            <person name="Maurin D."/>
            <person name="Chan Y.S."/>
            <person name="von Grotthuss M."/>
            <person name="Hillier L.W."/>
            <person name="Roote J."/>
            <person name="Ashburner M."/>
            <person name="Bergman C.M."/>
        </authorList>
    </citation>
    <scope>NUCLEOTIDE SEQUENCE [LARGE SCALE GENOMIC DNA]</scope>
    <source>
        <strain evidence="6">Tai18E2 / Tucson 14021-0261.01</strain>
    </source>
</reference>
<dbReference type="PROSITE" id="PS50240">
    <property type="entry name" value="TRYPSIN_DOM"/>
    <property type="match status" value="1"/>
</dbReference>
<accession>A0A0R1DX26</accession>
<dbReference type="KEGG" id="dya:Dyak_GE21835"/>
<feature type="domain" description="Peptidase S1" evidence="4">
    <location>
        <begin position="24"/>
        <end position="152"/>
    </location>
</feature>
<keyword evidence="6" id="KW-1185">Reference proteome</keyword>
<dbReference type="InterPro" id="IPR001254">
    <property type="entry name" value="Trypsin_dom"/>
</dbReference>
<evidence type="ECO:0000259" key="4">
    <source>
        <dbReference type="PROSITE" id="PS50240"/>
    </source>
</evidence>
<dbReference type="PANTHER" id="PTHR24256">
    <property type="entry name" value="TRYPTASE-RELATED"/>
    <property type="match status" value="1"/>
</dbReference>
<dbReference type="Pfam" id="PF00089">
    <property type="entry name" value="Trypsin"/>
    <property type="match status" value="1"/>
</dbReference>
<dbReference type="InterPro" id="IPR001314">
    <property type="entry name" value="Peptidase_S1A"/>
</dbReference>
<dbReference type="GO" id="GO:0004252">
    <property type="term" value="F:serine-type endopeptidase activity"/>
    <property type="evidence" value="ECO:0007669"/>
    <property type="project" value="InterPro"/>
</dbReference>
<feature type="non-terminal residue" evidence="5">
    <location>
        <position position="152"/>
    </location>
</feature>
<keyword evidence="1" id="KW-1015">Disulfide bond</keyword>
<evidence type="ECO:0000313" key="6">
    <source>
        <dbReference type="Proteomes" id="UP000002282"/>
    </source>
</evidence>
<dbReference type="EMBL" id="CM000159">
    <property type="protein sequence ID" value="KRK01686.1"/>
    <property type="molecule type" value="Genomic_DNA"/>
</dbReference>
<comment type="similarity">
    <text evidence="2">Belongs to the peptidase S1 family. CLIP subfamily.</text>
</comment>
<proteinExistence type="inferred from homology"/>
<dbReference type="OrthoDB" id="7726766at2759"/>
<evidence type="ECO:0000256" key="1">
    <source>
        <dbReference type="ARBA" id="ARBA00023157"/>
    </source>
</evidence>
<gene>
    <name evidence="5" type="primary">Dyak\GE21835</name>
    <name evidence="5" type="synonym">dyak_GLEANR_5564</name>
    <name evidence="5" type="synonym">GE21835</name>
    <name evidence="5" type="ORF">Dyak_GE21835</name>
</gene>
<name>A0A0R1DX26_DROYA</name>
<keyword evidence="3" id="KW-0732">Signal</keyword>
<dbReference type="InterPro" id="IPR009003">
    <property type="entry name" value="Peptidase_S1_PA"/>
</dbReference>
<feature type="chain" id="PRO_5006402983" description="Peptidase S1 domain-containing protein" evidence="3">
    <location>
        <begin position="32"/>
        <end position="152"/>
    </location>
</feature>